<sequence length="152" mass="16574">MKYLGGKREPGIEMLQGRNVEADSPCGGSLTLGSTLGTDEVDGNSTEREGRYKERTLGMAVGGSVWLAQGKGYKETLPDESTYALMDDERRNKCDLRSNGRQKSFCSISKFCSGVSVFGPRIFNQHGGVKDPGYEHKGCRFNCKLGGALESY</sequence>
<gene>
    <name evidence="2" type="ORF">DPX16_11560</name>
</gene>
<evidence type="ECO:0000313" key="3">
    <source>
        <dbReference type="Proteomes" id="UP000281406"/>
    </source>
</evidence>
<dbReference type="EMBL" id="RJVU01042534">
    <property type="protein sequence ID" value="ROL45865.1"/>
    <property type="molecule type" value="Genomic_DNA"/>
</dbReference>
<reference evidence="2 3" key="1">
    <citation type="submission" date="2018-10" db="EMBL/GenBank/DDBJ databases">
        <title>Genome assembly for a Yunnan-Guizhou Plateau 3E fish, Anabarilius grahami (Regan), and its evolutionary and genetic applications.</title>
        <authorList>
            <person name="Jiang W."/>
        </authorList>
    </citation>
    <scope>NUCLEOTIDE SEQUENCE [LARGE SCALE GENOMIC DNA]</scope>
    <source>
        <strain evidence="2">AG-KIZ</strain>
        <tissue evidence="2">Muscle</tissue>
    </source>
</reference>
<feature type="compositionally biased region" description="Low complexity" evidence="1">
    <location>
        <begin position="27"/>
        <end position="38"/>
    </location>
</feature>
<comment type="caution">
    <text evidence="2">The sequence shown here is derived from an EMBL/GenBank/DDBJ whole genome shotgun (WGS) entry which is preliminary data.</text>
</comment>
<dbReference type="Proteomes" id="UP000281406">
    <property type="component" value="Unassembled WGS sequence"/>
</dbReference>
<feature type="region of interest" description="Disordered" evidence="1">
    <location>
        <begin position="15"/>
        <end position="51"/>
    </location>
</feature>
<proteinExistence type="predicted"/>
<name>A0A3N0YHZ2_ANAGA</name>
<evidence type="ECO:0000313" key="2">
    <source>
        <dbReference type="EMBL" id="ROL45865.1"/>
    </source>
</evidence>
<keyword evidence="3" id="KW-1185">Reference proteome</keyword>
<organism evidence="2 3">
    <name type="scientific">Anabarilius grahami</name>
    <name type="common">Kanglang fish</name>
    <name type="synonym">Barilius grahami</name>
    <dbReference type="NCBI Taxonomy" id="495550"/>
    <lineage>
        <taxon>Eukaryota</taxon>
        <taxon>Metazoa</taxon>
        <taxon>Chordata</taxon>
        <taxon>Craniata</taxon>
        <taxon>Vertebrata</taxon>
        <taxon>Euteleostomi</taxon>
        <taxon>Actinopterygii</taxon>
        <taxon>Neopterygii</taxon>
        <taxon>Teleostei</taxon>
        <taxon>Ostariophysi</taxon>
        <taxon>Cypriniformes</taxon>
        <taxon>Xenocyprididae</taxon>
        <taxon>Xenocypridinae</taxon>
        <taxon>Xenocypridinae incertae sedis</taxon>
        <taxon>Anabarilius</taxon>
    </lineage>
</organism>
<dbReference type="AlphaFoldDB" id="A0A3N0YHZ2"/>
<evidence type="ECO:0000256" key="1">
    <source>
        <dbReference type="SAM" id="MobiDB-lite"/>
    </source>
</evidence>
<protein>
    <submittedName>
        <fullName evidence="2">Uncharacterized protein</fullName>
    </submittedName>
</protein>
<accession>A0A3N0YHZ2</accession>